<dbReference type="SUPFAM" id="SSF52540">
    <property type="entry name" value="P-loop containing nucleoside triphosphate hydrolases"/>
    <property type="match status" value="1"/>
</dbReference>
<dbReference type="OrthoDB" id="8481147at2"/>
<dbReference type="PANTHER" id="PTHR43776">
    <property type="entry name" value="TRANSPORT ATP-BINDING PROTEIN"/>
    <property type="match status" value="1"/>
</dbReference>
<dbReference type="PANTHER" id="PTHR43776:SF7">
    <property type="entry name" value="D,D-DIPEPTIDE TRANSPORT ATP-BINDING PROTEIN DDPF-RELATED"/>
    <property type="match status" value="1"/>
</dbReference>
<dbReference type="eggNOG" id="COG4172">
    <property type="taxonomic scope" value="Bacteria"/>
</dbReference>
<dbReference type="RefSeq" id="WP_010155013.1">
    <property type="nucleotide sequence ID" value="NZ_FNKB01000001.1"/>
</dbReference>
<dbReference type="PROSITE" id="PS50893">
    <property type="entry name" value="ABC_TRANSPORTER_2"/>
    <property type="match status" value="1"/>
</dbReference>
<dbReference type="InterPro" id="IPR050319">
    <property type="entry name" value="ABC_transp_ATP-bind"/>
</dbReference>
<evidence type="ECO:0000256" key="3">
    <source>
        <dbReference type="ARBA" id="ARBA00022741"/>
    </source>
</evidence>
<keyword evidence="4 6" id="KW-0067">ATP-binding</keyword>
<protein>
    <submittedName>
        <fullName evidence="6">Peptide/nickel transport system ATP-binding protein</fullName>
    </submittedName>
</protein>
<keyword evidence="3" id="KW-0547">Nucleotide-binding</keyword>
<evidence type="ECO:0000259" key="5">
    <source>
        <dbReference type="PROSITE" id="PS50893"/>
    </source>
</evidence>
<name>A0A1H0YTJ0_9MICO</name>
<dbReference type="InterPro" id="IPR027417">
    <property type="entry name" value="P-loop_NTPase"/>
</dbReference>
<dbReference type="GO" id="GO:0055085">
    <property type="term" value="P:transmembrane transport"/>
    <property type="evidence" value="ECO:0007669"/>
    <property type="project" value="UniProtKB-ARBA"/>
</dbReference>
<dbReference type="Pfam" id="PF00005">
    <property type="entry name" value="ABC_tran"/>
    <property type="match status" value="1"/>
</dbReference>
<dbReference type="STRING" id="1079994.SAMN04488565_1173"/>
<evidence type="ECO:0000313" key="6">
    <source>
        <dbReference type="EMBL" id="SDQ18388.1"/>
    </source>
</evidence>
<comment type="similarity">
    <text evidence="1">Belongs to the ABC transporter superfamily.</text>
</comment>
<reference evidence="6 7" key="1">
    <citation type="submission" date="2016-10" db="EMBL/GenBank/DDBJ databases">
        <authorList>
            <person name="de Groot N.N."/>
        </authorList>
    </citation>
    <scope>NUCLEOTIDE SEQUENCE [LARGE SCALE GENOMIC DNA]</scope>
    <source>
        <strain evidence="6 7">DSM 22788</strain>
    </source>
</reference>
<dbReference type="InterPro" id="IPR003593">
    <property type="entry name" value="AAA+_ATPase"/>
</dbReference>
<dbReference type="InterPro" id="IPR003439">
    <property type="entry name" value="ABC_transporter-like_ATP-bd"/>
</dbReference>
<proteinExistence type="inferred from homology"/>
<sequence length="257" mass="27942">MSVAAENAVLEMHDVSVSFTSGAGAKRRTVRAMNEVSLSVAPGETLGLVGESGSGKTTTAAVALGLRAPDSGDVRLLGRPMSRSRRATAGKIQAVLQHPHWSLNPRRRVGESVREPLTVARRDLGREQQRARVGEMLEHVGLNPGFADRYPHELSGGQRQRVSVARALVTEPRFIVFDEAVSALDVAVQMQILALIRELQQQHRFGALFISHDLGAVQRVADRVAVLFRGDLVETAGTEQFFAAPSHPYSQQLLETL</sequence>
<dbReference type="AlphaFoldDB" id="A0A1H0YTJ0"/>
<evidence type="ECO:0000256" key="1">
    <source>
        <dbReference type="ARBA" id="ARBA00005417"/>
    </source>
</evidence>
<evidence type="ECO:0000313" key="7">
    <source>
        <dbReference type="Proteomes" id="UP000182690"/>
    </source>
</evidence>
<dbReference type="GO" id="GO:0005524">
    <property type="term" value="F:ATP binding"/>
    <property type="evidence" value="ECO:0007669"/>
    <property type="project" value="UniProtKB-KW"/>
</dbReference>
<dbReference type="PROSITE" id="PS00211">
    <property type="entry name" value="ABC_TRANSPORTER_1"/>
    <property type="match status" value="1"/>
</dbReference>
<evidence type="ECO:0000256" key="4">
    <source>
        <dbReference type="ARBA" id="ARBA00022840"/>
    </source>
</evidence>
<dbReference type="InterPro" id="IPR017871">
    <property type="entry name" value="ABC_transporter-like_CS"/>
</dbReference>
<organism evidence="6 7">
    <name type="scientific">Leucobacter chromiiresistens</name>
    <dbReference type="NCBI Taxonomy" id="1079994"/>
    <lineage>
        <taxon>Bacteria</taxon>
        <taxon>Bacillati</taxon>
        <taxon>Actinomycetota</taxon>
        <taxon>Actinomycetes</taxon>
        <taxon>Micrococcales</taxon>
        <taxon>Microbacteriaceae</taxon>
        <taxon>Leucobacter</taxon>
    </lineage>
</organism>
<evidence type="ECO:0000256" key="2">
    <source>
        <dbReference type="ARBA" id="ARBA00022448"/>
    </source>
</evidence>
<dbReference type="Proteomes" id="UP000182690">
    <property type="component" value="Unassembled WGS sequence"/>
</dbReference>
<dbReference type="Gene3D" id="3.40.50.300">
    <property type="entry name" value="P-loop containing nucleotide triphosphate hydrolases"/>
    <property type="match status" value="1"/>
</dbReference>
<dbReference type="GO" id="GO:0016887">
    <property type="term" value="F:ATP hydrolysis activity"/>
    <property type="evidence" value="ECO:0007669"/>
    <property type="project" value="InterPro"/>
</dbReference>
<dbReference type="EMBL" id="FNKB01000001">
    <property type="protein sequence ID" value="SDQ18388.1"/>
    <property type="molecule type" value="Genomic_DNA"/>
</dbReference>
<gene>
    <name evidence="6" type="ORF">SAMN04488565_1173</name>
</gene>
<dbReference type="SMART" id="SM00382">
    <property type="entry name" value="AAA"/>
    <property type="match status" value="1"/>
</dbReference>
<dbReference type="CDD" id="cd03257">
    <property type="entry name" value="ABC_NikE_OppD_transporters"/>
    <property type="match status" value="1"/>
</dbReference>
<feature type="domain" description="ABC transporter" evidence="5">
    <location>
        <begin position="10"/>
        <end position="254"/>
    </location>
</feature>
<accession>A0A1H0YTJ0</accession>
<keyword evidence="2" id="KW-0813">Transport</keyword>